<gene>
    <name evidence="2" type="ORF">EDD66_108150</name>
</gene>
<feature type="domain" description="Transcription regulator PadR N-terminal" evidence="1">
    <location>
        <begin position="21"/>
        <end position="92"/>
    </location>
</feature>
<dbReference type="SUPFAM" id="SSF46785">
    <property type="entry name" value="Winged helix' DNA-binding domain"/>
    <property type="match status" value="1"/>
</dbReference>
<comment type="caution">
    <text evidence="2">The sequence shown here is derived from an EMBL/GenBank/DDBJ whole genome shotgun (WGS) entry which is preliminary data.</text>
</comment>
<reference evidence="2 3" key="1">
    <citation type="submission" date="2018-11" db="EMBL/GenBank/DDBJ databases">
        <title>Genomic Encyclopedia of Type Strains, Phase IV (KMG-IV): sequencing the most valuable type-strain genomes for metagenomic binning, comparative biology and taxonomic classification.</title>
        <authorList>
            <person name="Goeker M."/>
        </authorList>
    </citation>
    <scope>NUCLEOTIDE SEQUENCE [LARGE SCALE GENOMIC DNA]</scope>
    <source>
        <strain evidence="2 3">DSM 26537</strain>
    </source>
</reference>
<keyword evidence="2" id="KW-0238">DNA-binding</keyword>
<dbReference type="AlphaFoldDB" id="A0A3N1XNW3"/>
<dbReference type="PANTHER" id="PTHR33169:SF14">
    <property type="entry name" value="TRANSCRIPTIONAL REGULATOR RV3488"/>
    <property type="match status" value="1"/>
</dbReference>
<evidence type="ECO:0000313" key="2">
    <source>
        <dbReference type="EMBL" id="ROR26427.1"/>
    </source>
</evidence>
<organism evidence="2 3">
    <name type="scientific">Mobilisporobacter senegalensis</name>
    <dbReference type="NCBI Taxonomy" id="1329262"/>
    <lineage>
        <taxon>Bacteria</taxon>
        <taxon>Bacillati</taxon>
        <taxon>Bacillota</taxon>
        <taxon>Clostridia</taxon>
        <taxon>Lachnospirales</taxon>
        <taxon>Lachnospiraceae</taxon>
        <taxon>Mobilisporobacter</taxon>
    </lineage>
</organism>
<name>A0A3N1XNW3_9FIRM</name>
<dbReference type="GO" id="GO:0003677">
    <property type="term" value="F:DNA binding"/>
    <property type="evidence" value="ECO:0007669"/>
    <property type="project" value="UniProtKB-KW"/>
</dbReference>
<evidence type="ECO:0000313" key="3">
    <source>
        <dbReference type="Proteomes" id="UP000273083"/>
    </source>
</evidence>
<dbReference type="Pfam" id="PF03551">
    <property type="entry name" value="PadR"/>
    <property type="match status" value="1"/>
</dbReference>
<dbReference type="InterPro" id="IPR005149">
    <property type="entry name" value="Tscrpt_reg_PadR_N"/>
</dbReference>
<evidence type="ECO:0000259" key="1">
    <source>
        <dbReference type="Pfam" id="PF03551"/>
    </source>
</evidence>
<proteinExistence type="predicted"/>
<dbReference type="EMBL" id="RJVG01000008">
    <property type="protein sequence ID" value="ROR26427.1"/>
    <property type="molecule type" value="Genomic_DNA"/>
</dbReference>
<dbReference type="RefSeq" id="WP_123610132.1">
    <property type="nucleotide sequence ID" value="NZ_RJVG01000008.1"/>
</dbReference>
<dbReference type="Gene3D" id="1.10.10.10">
    <property type="entry name" value="Winged helix-like DNA-binding domain superfamily/Winged helix DNA-binding domain"/>
    <property type="match status" value="1"/>
</dbReference>
<dbReference type="OrthoDB" id="9808017at2"/>
<protein>
    <submittedName>
        <fullName evidence="2">DNA-binding PadR family transcriptional regulator</fullName>
    </submittedName>
</protein>
<dbReference type="Proteomes" id="UP000273083">
    <property type="component" value="Unassembled WGS sequence"/>
</dbReference>
<dbReference type="InterPro" id="IPR052509">
    <property type="entry name" value="Metal_resp_DNA-bind_regulator"/>
</dbReference>
<dbReference type="InterPro" id="IPR036390">
    <property type="entry name" value="WH_DNA-bd_sf"/>
</dbReference>
<dbReference type="PANTHER" id="PTHR33169">
    <property type="entry name" value="PADR-FAMILY TRANSCRIPTIONAL REGULATOR"/>
    <property type="match status" value="1"/>
</dbReference>
<keyword evidence="3" id="KW-1185">Reference proteome</keyword>
<dbReference type="InterPro" id="IPR036388">
    <property type="entry name" value="WH-like_DNA-bd_sf"/>
</dbReference>
<sequence>MSERDELLGGLILELRRGTIVLSVLSQMENPMYGYALVQNLSDKKITVEANTLYPLLRRLEKQGLLKSEWETSGTKPRKYYVRTQLGAEVYQELKKHWENIVDSMNKLLNGEVEMNETIEK</sequence>
<accession>A0A3N1XNW3</accession>